<dbReference type="InterPro" id="IPR023932">
    <property type="entry name" value="CE1759_FMN_reduct"/>
</dbReference>
<keyword evidence="2" id="KW-0288">FMN</keyword>
<dbReference type="EMBL" id="WBZJ01000002">
    <property type="protein sequence ID" value="KAB3521035.1"/>
    <property type="molecule type" value="Genomic_DNA"/>
</dbReference>
<protein>
    <submittedName>
        <fullName evidence="5">Oxidoreductase</fullName>
    </submittedName>
</protein>
<dbReference type="PANTHER" id="PTHR43408">
    <property type="entry name" value="FMN REDUCTASE (NADPH)"/>
    <property type="match status" value="1"/>
</dbReference>
<sequence>MKKLVVLNAGLSTPSTTRMLAERISGAVESNVARKGEGIDVAYIDIRSLAMDLATMMSTGIPSEELRHAHDEVSNADALIAATPVFAASYSGLFKMFVDTLDTDSLNGMPMIIAATAGTARHSLVLDFALRPLFTHLRAVIMPTGVFAATDYFGADSGLDNRVQRAAVELADHIVSTEGAVAGLAPAMDRPQHPSARDTGVHRVRTSGTQVDTNVTDFMTLLRGHDGN</sequence>
<feature type="domain" description="NADPH-dependent FMN reductase-like" evidence="4">
    <location>
        <begin position="3"/>
        <end position="150"/>
    </location>
</feature>
<dbReference type="PANTHER" id="PTHR43408:SF2">
    <property type="entry name" value="FMN REDUCTASE (NADPH)"/>
    <property type="match status" value="1"/>
</dbReference>
<evidence type="ECO:0000259" key="4">
    <source>
        <dbReference type="Pfam" id="PF03358"/>
    </source>
</evidence>
<dbReference type="Proteomes" id="UP000436181">
    <property type="component" value="Unassembled WGS sequence"/>
</dbReference>
<gene>
    <name evidence="5" type="ORF">F8377_07420</name>
</gene>
<keyword evidence="6" id="KW-1185">Reference proteome</keyword>
<evidence type="ECO:0000256" key="1">
    <source>
        <dbReference type="ARBA" id="ARBA00022630"/>
    </source>
</evidence>
<dbReference type="SUPFAM" id="SSF52218">
    <property type="entry name" value="Flavoproteins"/>
    <property type="match status" value="1"/>
</dbReference>
<name>A0ABQ6VDM9_9CORY</name>
<dbReference type="Gene3D" id="3.40.50.360">
    <property type="match status" value="1"/>
</dbReference>
<dbReference type="NCBIfam" id="TIGR04037">
    <property type="entry name" value="LLM_duo_CE1759"/>
    <property type="match status" value="1"/>
</dbReference>
<evidence type="ECO:0000256" key="2">
    <source>
        <dbReference type="ARBA" id="ARBA00022643"/>
    </source>
</evidence>
<dbReference type="Pfam" id="PF03358">
    <property type="entry name" value="FMN_red"/>
    <property type="match status" value="1"/>
</dbReference>
<dbReference type="InterPro" id="IPR005025">
    <property type="entry name" value="FMN_Rdtase-like_dom"/>
</dbReference>
<keyword evidence="1" id="KW-0285">Flavoprotein</keyword>
<reference evidence="5 6" key="1">
    <citation type="submission" date="2019-10" db="EMBL/GenBank/DDBJ databases">
        <title>Corynebacterium sp novel species isolated from the respiratory tract of Marmot.</title>
        <authorList>
            <person name="Zhang G."/>
        </authorList>
    </citation>
    <scope>NUCLEOTIDE SEQUENCE [LARGE SCALE GENOMIC DNA]</scope>
    <source>
        <strain evidence="5 6">336</strain>
    </source>
</reference>
<dbReference type="InterPro" id="IPR051814">
    <property type="entry name" value="NAD(P)H-dep_FMN_reductase"/>
</dbReference>
<proteinExistence type="predicted"/>
<evidence type="ECO:0000313" key="5">
    <source>
        <dbReference type="EMBL" id="KAB3521035.1"/>
    </source>
</evidence>
<evidence type="ECO:0000313" key="6">
    <source>
        <dbReference type="Proteomes" id="UP000436181"/>
    </source>
</evidence>
<accession>A0ABQ6VDM9</accession>
<dbReference type="RefSeq" id="WP_151844533.1">
    <property type="nucleotide sequence ID" value="NZ_WBZJ01000002.1"/>
</dbReference>
<organism evidence="5 6">
    <name type="scientific">Corynebacterium zhongnanshanii</name>
    <dbReference type="NCBI Taxonomy" id="2768834"/>
    <lineage>
        <taxon>Bacteria</taxon>
        <taxon>Bacillati</taxon>
        <taxon>Actinomycetota</taxon>
        <taxon>Actinomycetes</taxon>
        <taxon>Mycobacteriales</taxon>
        <taxon>Corynebacteriaceae</taxon>
        <taxon>Corynebacterium</taxon>
    </lineage>
</organism>
<dbReference type="InterPro" id="IPR029039">
    <property type="entry name" value="Flavoprotein-like_sf"/>
</dbReference>
<keyword evidence="3" id="KW-0560">Oxidoreductase</keyword>
<comment type="caution">
    <text evidence="5">The sequence shown here is derived from an EMBL/GenBank/DDBJ whole genome shotgun (WGS) entry which is preliminary data.</text>
</comment>
<evidence type="ECO:0000256" key="3">
    <source>
        <dbReference type="ARBA" id="ARBA00023002"/>
    </source>
</evidence>